<proteinExistence type="predicted"/>
<protein>
    <submittedName>
        <fullName evidence="2">Uncharacterized protein</fullName>
    </submittedName>
</protein>
<dbReference type="EMBL" id="VSRR010065223">
    <property type="protein sequence ID" value="MPC84348.1"/>
    <property type="molecule type" value="Genomic_DNA"/>
</dbReference>
<reference evidence="2 3" key="1">
    <citation type="submission" date="2019-05" db="EMBL/GenBank/DDBJ databases">
        <title>Another draft genome of Portunus trituberculatus and its Hox gene families provides insights of decapod evolution.</title>
        <authorList>
            <person name="Jeong J.-H."/>
            <person name="Song I."/>
            <person name="Kim S."/>
            <person name="Choi T."/>
            <person name="Kim D."/>
            <person name="Ryu S."/>
            <person name="Kim W."/>
        </authorList>
    </citation>
    <scope>NUCLEOTIDE SEQUENCE [LARGE SCALE GENOMIC DNA]</scope>
    <source>
        <tissue evidence="2">Muscle</tissue>
    </source>
</reference>
<comment type="caution">
    <text evidence="2">The sequence shown here is derived from an EMBL/GenBank/DDBJ whole genome shotgun (WGS) entry which is preliminary data.</text>
</comment>
<dbReference type="AlphaFoldDB" id="A0A5B7IUM3"/>
<evidence type="ECO:0000313" key="3">
    <source>
        <dbReference type="Proteomes" id="UP000324222"/>
    </source>
</evidence>
<feature type="compositionally biased region" description="Polar residues" evidence="1">
    <location>
        <begin position="94"/>
        <end position="108"/>
    </location>
</feature>
<keyword evidence="3" id="KW-1185">Reference proteome</keyword>
<name>A0A5B7IUM3_PORTR</name>
<dbReference type="Proteomes" id="UP000324222">
    <property type="component" value="Unassembled WGS sequence"/>
</dbReference>
<sequence length="122" mass="13281">MLPAQLTVRVPSASSFSGELGLLLLLTHVRRRCRFPGPGLLPSGSLTLREGSSNTEPTSSTSPLSVPEATISAWLQPENNETCLARLKQPRRAATTTTVSLLHACTTSKAKRKEKEKNKEER</sequence>
<feature type="compositionally biased region" description="Basic and acidic residues" evidence="1">
    <location>
        <begin position="113"/>
        <end position="122"/>
    </location>
</feature>
<feature type="region of interest" description="Disordered" evidence="1">
    <location>
        <begin position="40"/>
        <end position="67"/>
    </location>
</feature>
<evidence type="ECO:0000256" key="1">
    <source>
        <dbReference type="SAM" id="MobiDB-lite"/>
    </source>
</evidence>
<evidence type="ECO:0000313" key="2">
    <source>
        <dbReference type="EMBL" id="MPC84348.1"/>
    </source>
</evidence>
<accession>A0A5B7IUM3</accession>
<feature type="region of interest" description="Disordered" evidence="1">
    <location>
        <begin position="90"/>
        <end position="122"/>
    </location>
</feature>
<gene>
    <name evidence="2" type="ORF">E2C01_079086</name>
</gene>
<organism evidence="2 3">
    <name type="scientific">Portunus trituberculatus</name>
    <name type="common">Swimming crab</name>
    <name type="synonym">Neptunus trituberculatus</name>
    <dbReference type="NCBI Taxonomy" id="210409"/>
    <lineage>
        <taxon>Eukaryota</taxon>
        <taxon>Metazoa</taxon>
        <taxon>Ecdysozoa</taxon>
        <taxon>Arthropoda</taxon>
        <taxon>Crustacea</taxon>
        <taxon>Multicrustacea</taxon>
        <taxon>Malacostraca</taxon>
        <taxon>Eumalacostraca</taxon>
        <taxon>Eucarida</taxon>
        <taxon>Decapoda</taxon>
        <taxon>Pleocyemata</taxon>
        <taxon>Brachyura</taxon>
        <taxon>Eubrachyura</taxon>
        <taxon>Portunoidea</taxon>
        <taxon>Portunidae</taxon>
        <taxon>Portuninae</taxon>
        <taxon>Portunus</taxon>
    </lineage>
</organism>